<proteinExistence type="predicted"/>
<keyword evidence="2 3" id="KW-0802">TPR repeat</keyword>
<protein>
    <submittedName>
        <fullName evidence="4">TPR repeat-containing protein</fullName>
    </submittedName>
</protein>
<dbReference type="Pfam" id="PF14559">
    <property type="entry name" value="TPR_19"/>
    <property type="match status" value="1"/>
</dbReference>
<dbReference type="SMART" id="SM00028">
    <property type="entry name" value="TPR"/>
    <property type="match status" value="3"/>
</dbReference>
<dbReference type="RefSeq" id="WP_073291026.1">
    <property type="nucleotide sequence ID" value="NZ_FRCP01000024.1"/>
</dbReference>
<dbReference type="PANTHER" id="PTHR44858:SF1">
    <property type="entry name" value="UDP-N-ACETYLGLUCOSAMINE--PEPTIDE N-ACETYLGLUCOSAMINYLTRANSFERASE SPINDLY-RELATED"/>
    <property type="match status" value="1"/>
</dbReference>
<feature type="repeat" description="TPR" evidence="3">
    <location>
        <begin position="42"/>
        <end position="75"/>
    </location>
</feature>
<keyword evidence="1" id="KW-0677">Repeat</keyword>
<evidence type="ECO:0000256" key="2">
    <source>
        <dbReference type="ARBA" id="ARBA00022803"/>
    </source>
</evidence>
<dbReference type="InterPro" id="IPR019734">
    <property type="entry name" value="TPR_rpt"/>
</dbReference>
<gene>
    <name evidence="4" type="ORF">SAMN02746066_04193</name>
</gene>
<dbReference type="InterPro" id="IPR011990">
    <property type="entry name" value="TPR-like_helical_dom_sf"/>
</dbReference>
<dbReference type="EMBL" id="FRCP01000024">
    <property type="protein sequence ID" value="SHM97791.1"/>
    <property type="molecule type" value="Genomic_DNA"/>
</dbReference>
<accession>A0A1M7N486</accession>
<dbReference type="Pfam" id="PF13414">
    <property type="entry name" value="TPR_11"/>
    <property type="match status" value="1"/>
</dbReference>
<evidence type="ECO:0000256" key="1">
    <source>
        <dbReference type="ARBA" id="ARBA00022737"/>
    </source>
</evidence>
<organism evidence="4 5">
    <name type="scientific">Anaerosporobacter mobilis DSM 15930</name>
    <dbReference type="NCBI Taxonomy" id="1120996"/>
    <lineage>
        <taxon>Bacteria</taxon>
        <taxon>Bacillati</taxon>
        <taxon>Bacillota</taxon>
        <taxon>Clostridia</taxon>
        <taxon>Lachnospirales</taxon>
        <taxon>Lachnospiraceae</taxon>
        <taxon>Anaerosporobacter</taxon>
    </lineage>
</organism>
<dbReference type="OrthoDB" id="9816462at2"/>
<dbReference type="STRING" id="1120996.SAMN02746066_04193"/>
<dbReference type="Proteomes" id="UP000184038">
    <property type="component" value="Unassembled WGS sequence"/>
</dbReference>
<reference evidence="4 5" key="1">
    <citation type="submission" date="2016-11" db="EMBL/GenBank/DDBJ databases">
        <authorList>
            <person name="Jaros S."/>
            <person name="Januszkiewicz K."/>
            <person name="Wedrychowicz H."/>
        </authorList>
    </citation>
    <scope>NUCLEOTIDE SEQUENCE [LARGE SCALE GENOMIC DNA]</scope>
    <source>
        <strain evidence="4 5">DSM 15930</strain>
    </source>
</reference>
<sequence>MTDNKENVLQLLADSRLALMNQQDTVALKLATQAKRLEPDNPETYKCAANACMSLGNYKEAIHNYSQAIRIDPKNGNRYFDLGFALATSEKIADAMRNFAKAEELGCSPENLAQLYNVLGICCFDIARYDDALINLNKAEQIVGVDMDILQRKAILYGIKGDIRNGILTANQLKLIAPTEYMGYKIAFKLLVQDKRLEAAEKELERAMKYTSPSMDLYNDSMTLELEKYNIDKESSHFEAALTIIEKALKSVKPTITNVIEGYINAAEINLQLEKPDQTIHCLNAAQNPIGAYNSGFEILDKEFVPVELTEYDVEEMMVADKEKIIEQYGDYGLEEMVQSVEPDEDGNRNYFTEIEDDTEEKEEVHKLSETEKAEYSKENIDQINRLYIGAYTLKKDYEKVIEYAKVLQASENIHNSYIGKYTEANALMEMCSPDATKKYEETIRFFRNAMIKDPSDLAALNFRIQCYIDIKEYNEAEQLCNLLAKEMKEPILKKIEEARSKGE</sequence>
<evidence type="ECO:0000256" key="3">
    <source>
        <dbReference type="PROSITE-ProRule" id="PRU00339"/>
    </source>
</evidence>
<dbReference type="InterPro" id="IPR050498">
    <property type="entry name" value="Ycf3"/>
</dbReference>
<dbReference type="SUPFAM" id="SSF48452">
    <property type="entry name" value="TPR-like"/>
    <property type="match status" value="3"/>
</dbReference>
<evidence type="ECO:0000313" key="5">
    <source>
        <dbReference type="Proteomes" id="UP000184038"/>
    </source>
</evidence>
<name>A0A1M7N486_9FIRM</name>
<evidence type="ECO:0000313" key="4">
    <source>
        <dbReference type="EMBL" id="SHM97791.1"/>
    </source>
</evidence>
<keyword evidence="5" id="KW-1185">Reference proteome</keyword>
<dbReference type="Gene3D" id="1.25.40.10">
    <property type="entry name" value="Tetratricopeptide repeat domain"/>
    <property type="match status" value="3"/>
</dbReference>
<dbReference type="PANTHER" id="PTHR44858">
    <property type="entry name" value="TETRATRICOPEPTIDE REPEAT PROTEIN 6"/>
    <property type="match status" value="1"/>
</dbReference>
<dbReference type="AlphaFoldDB" id="A0A1M7N486"/>
<dbReference type="PROSITE" id="PS50005">
    <property type="entry name" value="TPR"/>
    <property type="match status" value="1"/>
</dbReference>